<organism evidence="1 2">
    <name type="scientific">Niabella ginsenosidivorans</name>
    <dbReference type="NCBI Taxonomy" id="1176587"/>
    <lineage>
        <taxon>Bacteria</taxon>
        <taxon>Pseudomonadati</taxon>
        <taxon>Bacteroidota</taxon>
        <taxon>Chitinophagia</taxon>
        <taxon>Chitinophagales</taxon>
        <taxon>Chitinophagaceae</taxon>
        <taxon>Niabella</taxon>
    </lineage>
</organism>
<accession>A0A1A9I3Y2</accession>
<sequence length="84" mass="10103">MRAYVKLFIQIKQPARLIVYTGRITGTTDSHSCLPGHNRQVHAPINRDHWFKQFRYIRNRALYGYPDSNRQIALYKNPFYIRFC</sequence>
<evidence type="ECO:0000313" key="2">
    <source>
        <dbReference type="Proteomes" id="UP000077667"/>
    </source>
</evidence>
<dbReference type="Proteomes" id="UP000077667">
    <property type="component" value="Chromosome"/>
</dbReference>
<protein>
    <submittedName>
        <fullName evidence="1">Uncharacterized protein</fullName>
    </submittedName>
</protein>
<reference evidence="1 2" key="1">
    <citation type="submission" date="2016-05" db="EMBL/GenBank/DDBJ databases">
        <title>Niabella ginsenosidivorans BS26 whole genome sequencing.</title>
        <authorList>
            <person name="Im W.T."/>
            <person name="Siddiqi M.Z."/>
        </authorList>
    </citation>
    <scope>NUCLEOTIDE SEQUENCE [LARGE SCALE GENOMIC DNA]</scope>
    <source>
        <strain evidence="1 2">BS26</strain>
    </source>
</reference>
<evidence type="ECO:0000313" key="1">
    <source>
        <dbReference type="EMBL" id="ANH82025.1"/>
    </source>
</evidence>
<proteinExistence type="predicted"/>
<dbReference type="EMBL" id="CP015772">
    <property type="protein sequence ID" value="ANH82025.1"/>
    <property type="molecule type" value="Genomic_DNA"/>
</dbReference>
<keyword evidence="2" id="KW-1185">Reference proteome</keyword>
<gene>
    <name evidence="1" type="ORF">A8C56_14540</name>
</gene>
<dbReference type="AlphaFoldDB" id="A0A1A9I3Y2"/>
<name>A0A1A9I3Y2_9BACT</name>
<dbReference type="KEGG" id="nia:A8C56_14540"/>